<proteinExistence type="inferred from homology"/>
<dbReference type="Proteomes" id="UP000541810">
    <property type="component" value="Unassembled WGS sequence"/>
</dbReference>
<accession>A0A7X0H3G9</accession>
<dbReference type="GO" id="GO:0004725">
    <property type="term" value="F:protein tyrosine phosphatase activity"/>
    <property type="evidence" value="ECO:0007669"/>
    <property type="project" value="UniProtKB-EC"/>
</dbReference>
<dbReference type="InterPro" id="IPR023485">
    <property type="entry name" value="Ptyr_pPase"/>
</dbReference>
<evidence type="ECO:0000313" key="7">
    <source>
        <dbReference type="Proteomes" id="UP000541810"/>
    </source>
</evidence>
<feature type="active site" description="Proton donor" evidence="4">
    <location>
        <position position="135"/>
    </location>
</feature>
<dbReference type="EC" id="3.1.3.48" evidence="6"/>
<dbReference type="Gene3D" id="3.40.50.2300">
    <property type="match status" value="1"/>
</dbReference>
<gene>
    <name evidence="6" type="ORF">HNQ40_000189</name>
</gene>
<dbReference type="PANTHER" id="PTHR47439:SF1">
    <property type="entry name" value="ACID PHOSPHATASE"/>
    <property type="match status" value="1"/>
</dbReference>
<dbReference type="InterPro" id="IPR036196">
    <property type="entry name" value="Ptyr_pPase_sf"/>
</dbReference>
<dbReference type="AlphaFoldDB" id="A0A7X0H3G9"/>
<dbReference type="InterPro" id="IPR052995">
    <property type="entry name" value="LMW-PTP"/>
</dbReference>
<dbReference type="RefSeq" id="WP_184675472.1">
    <property type="nucleotide sequence ID" value="NZ_JACHGY010000001.1"/>
</dbReference>
<dbReference type="EMBL" id="JACHGY010000001">
    <property type="protein sequence ID" value="MBB6428383.1"/>
    <property type="molecule type" value="Genomic_DNA"/>
</dbReference>
<comment type="caution">
    <text evidence="6">The sequence shown here is derived from an EMBL/GenBank/DDBJ whole genome shotgun (WGS) entry which is preliminary data.</text>
</comment>
<keyword evidence="7" id="KW-1185">Reference proteome</keyword>
<organism evidence="6 7">
    <name type="scientific">Algisphaera agarilytica</name>
    <dbReference type="NCBI Taxonomy" id="1385975"/>
    <lineage>
        <taxon>Bacteria</taxon>
        <taxon>Pseudomonadati</taxon>
        <taxon>Planctomycetota</taxon>
        <taxon>Phycisphaerae</taxon>
        <taxon>Phycisphaerales</taxon>
        <taxon>Phycisphaeraceae</taxon>
        <taxon>Algisphaera</taxon>
    </lineage>
</organism>
<feature type="domain" description="Phosphotyrosine protein phosphatase I" evidence="5">
    <location>
        <begin position="6"/>
        <end position="161"/>
    </location>
</feature>
<dbReference type="PANTHER" id="PTHR47439">
    <property type="entry name" value="LOW MOLECULAR WEIGHT PHOSPHOTYROSINE PROTEIN PHOSPHATASE-RELATED"/>
    <property type="match status" value="1"/>
</dbReference>
<keyword evidence="3" id="KW-0904">Protein phosphatase</keyword>
<evidence type="ECO:0000256" key="3">
    <source>
        <dbReference type="ARBA" id="ARBA00022912"/>
    </source>
</evidence>
<evidence type="ECO:0000259" key="5">
    <source>
        <dbReference type="SMART" id="SM00226"/>
    </source>
</evidence>
<feature type="active site" description="Nucleophile" evidence="4">
    <location>
        <position position="12"/>
    </location>
</feature>
<protein>
    <submittedName>
        <fullName evidence="6">Protein-tyrosine phosphatase</fullName>
        <ecNumber evidence="6">3.1.3.48</ecNumber>
    </submittedName>
</protein>
<keyword evidence="2 6" id="KW-0378">Hydrolase</keyword>
<sequence>MTQDSKSVLFVCMGNICRSPTGEGVFQGLVDERGLSRDIVVDSAGTIGYHTGNPADQRMQTAAEKRGYRLTSRARKVTQNDIESFTLIVAMDRANYDDLAAMTINDEQLGRIKMLGEFLPGVSWSDRDEVRSVPDPYYGGAAGFEEVLDMIESACPAILEHLTGESDAA</sequence>
<dbReference type="FunFam" id="3.40.50.2300:FF:000113">
    <property type="entry name" value="Low molecular weight protein-tyrosine-phosphatase"/>
    <property type="match status" value="1"/>
</dbReference>
<evidence type="ECO:0000256" key="1">
    <source>
        <dbReference type="ARBA" id="ARBA00011063"/>
    </source>
</evidence>
<dbReference type="SUPFAM" id="SSF52788">
    <property type="entry name" value="Phosphotyrosine protein phosphatases I"/>
    <property type="match status" value="1"/>
</dbReference>
<dbReference type="CDD" id="cd16343">
    <property type="entry name" value="LMWPTP"/>
    <property type="match status" value="1"/>
</dbReference>
<dbReference type="InterPro" id="IPR017867">
    <property type="entry name" value="Tyr_phospatase_low_mol_wt"/>
</dbReference>
<dbReference type="PRINTS" id="PR00719">
    <property type="entry name" value="LMWPTPASE"/>
</dbReference>
<evidence type="ECO:0000256" key="2">
    <source>
        <dbReference type="ARBA" id="ARBA00022801"/>
    </source>
</evidence>
<feature type="active site" evidence="4">
    <location>
        <position position="18"/>
    </location>
</feature>
<dbReference type="Pfam" id="PF01451">
    <property type="entry name" value="LMWPc"/>
    <property type="match status" value="1"/>
</dbReference>
<evidence type="ECO:0000313" key="6">
    <source>
        <dbReference type="EMBL" id="MBB6428383.1"/>
    </source>
</evidence>
<dbReference type="SMART" id="SM00226">
    <property type="entry name" value="LMWPc"/>
    <property type="match status" value="1"/>
</dbReference>
<comment type="similarity">
    <text evidence="1">Belongs to the low molecular weight phosphotyrosine protein phosphatase family.</text>
</comment>
<reference evidence="6 7" key="1">
    <citation type="submission" date="2020-08" db="EMBL/GenBank/DDBJ databases">
        <title>Genomic Encyclopedia of Type Strains, Phase IV (KMG-IV): sequencing the most valuable type-strain genomes for metagenomic binning, comparative biology and taxonomic classification.</title>
        <authorList>
            <person name="Goeker M."/>
        </authorList>
    </citation>
    <scope>NUCLEOTIDE SEQUENCE [LARGE SCALE GENOMIC DNA]</scope>
    <source>
        <strain evidence="6 7">DSM 103725</strain>
    </source>
</reference>
<name>A0A7X0H3G9_9BACT</name>
<evidence type="ECO:0000256" key="4">
    <source>
        <dbReference type="PIRSR" id="PIRSR617867-1"/>
    </source>
</evidence>